<dbReference type="CDD" id="cd11386">
    <property type="entry name" value="MCP_signal"/>
    <property type="match status" value="1"/>
</dbReference>
<organism evidence="9 10">
    <name type="scientific">Lachnospira hominis</name>
    <name type="common">ex Liu et al. 2021</name>
    <dbReference type="NCBI Taxonomy" id="2763051"/>
    <lineage>
        <taxon>Bacteria</taxon>
        <taxon>Bacillati</taxon>
        <taxon>Bacillota</taxon>
        <taxon>Clostridia</taxon>
        <taxon>Lachnospirales</taxon>
        <taxon>Lachnospiraceae</taxon>
        <taxon>Lachnospira</taxon>
    </lineage>
</organism>
<dbReference type="PANTHER" id="PTHR32089">
    <property type="entry name" value="METHYL-ACCEPTING CHEMOTAXIS PROTEIN MCPB"/>
    <property type="match status" value="1"/>
</dbReference>
<feature type="transmembrane region" description="Helical" evidence="6">
    <location>
        <begin position="456"/>
        <end position="481"/>
    </location>
</feature>
<dbReference type="EMBL" id="JACOPD010000003">
    <property type="protein sequence ID" value="MBC5680485.1"/>
    <property type="molecule type" value="Genomic_DNA"/>
</dbReference>
<feature type="domain" description="HAMP" evidence="8">
    <location>
        <begin position="478"/>
        <end position="530"/>
    </location>
</feature>
<proteinExistence type="inferred from homology"/>
<feature type="compositionally biased region" description="Basic residues" evidence="5">
    <location>
        <begin position="123"/>
        <end position="136"/>
    </location>
</feature>
<feature type="compositionally biased region" description="Acidic residues" evidence="5">
    <location>
        <begin position="57"/>
        <end position="81"/>
    </location>
</feature>
<name>A0ABR7G0P4_9FIRM</name>
<feature type="domain" description="Methyl-accepting transducer" evidence="7">
    <location>
        <begin position="549"/>
        <end position="806"/>
    </location>
</feature>
<comment type="caution">
    <text evidence="9">The sequence shown here is derived from an EMBL/GenBank/DDBJ whole genome shotgun (WGS) entry which is preliminary data.</text>
</comment>
<keyword evidence="4" id="KW-0175">Coiled coil</keyword>
<keyword evidence="1 3" id="KW-0807">Transducer</keyword>
<feature type="compositionally biased region" description="Basic and acidic residues" evidence="5">
    <location>
        <begin position="1"/>
        <end position="10"/>
    </location>
</feature>
<keyword evidence="6" id="KW-0812">Transmembrane</keyword>
<feature type="coiled-coil region" evidence="4">
    <location>
        <begin position="795"/>
        <end position="829"/>
    </location>
</feature>
<evidence type="ECO:0000313" key="9">
    <source>
        <dbReference type="EMBL" id="MBC5680485.1"/>
    </source>
</evidence>
<dbReference type="InterPro" id="IPR004089">
    <property type="entry name" value="MCPsignal_dom"/>
</dbReference>
<gene>
    <name evidence="9" type="ORF">H8S01_05860</name>
</gene>
<dbReference type="SUPFAM" id="SSF58104">
    <property type="entry name" value="Methyl-accepting chemotaxis protein (MCP) signaling domain"/>
    <property type="match status" value="1"/>
</dbReference>
<evidence type="ECO:0000256" key="1">
    <source>
        <dbReference type="ARBA" id="ARBA00023224"/>
    </source>
</evidence>
<comment type="similarity">
    <text evidence="2">Belongs to the methyl-accepting chemotaxis (MCP) protein family.</text>
</comment>
<dbReference type="Gene3D" id="6.10.340.10">
    <property type="match status" value="1"/>
</dbReference>
<dbReference type="Pfam" id="PF00015">
    <property type="entry name" value="MCPsignal"/>
    <property type="match status" value="1"/>
</dbReference>
<dbReference type="CDD" id="cd06225">
    <property type="entry name" value="HAMP"/>
    <property type="match status" value="1"/>
</dbReference>
<evidence type="ECO:0000259" key="8">
    <source>
        <dbReference type="PROSITE" id="PS50885"/>
    </source>
</evidence>
<dbReference type="PROSITE" id="PS50111">
    <property type="entry name" value="CHEMOTAXIS_TRANSDUC_2"/>
    <property type="match status" value="1"/>
</dbReference>
<evidence type="ECO:0000256" key="2">
    <source>
        <dbReference type="ARBA" id="ARBA00029447"/>
    </source>
</evidence>
<dbReference type="SMART" id="SM00283">
    <property type="entry name" value="MA"/>
    <property type="match status" value="1"/>
</dbReference>
<keyword evidence="6" id="KW-0472">Membrane</keyword>
<dbReference type="RefSeq" id="WP_186836514.1">
    <property type="nucleotide sequence ID" value="NZ_JACOPD010000003.1"/>
</dbReference>
<accession>A0ABR7G0P4</accession>
<dbReference type="Proteomes" id="UP000628463">
    <property type="component" value="Unassembled WGS sequence"/>
</dbReference>
<protein>
    <submittedName>
        <fullName evidence="9">Methyl-accepting chemotaxis protein</fullName>
    </submittedName>
</protein>
<evidence type="ECO:0000256" key="3">
    <source>
        <dbReference type="PROSITE-ProRule" id="PRU00284"/>
    </source>
</evidence>
<dbReference type="InterPro" id="IPR003660">
    <property type="entry name" value="HAMP_dom"/>
</dbReference>
<evidence type="ECO:0000256" key="6">
    <source>
        <dbReference type="SAM" id="Phobius"/>
    </source>
</evidence>
<evidence type="ECO:0000313" key="10">
    <source>
        <dbReference type="Proteomes" id="UP000628463"/>
    </source>
</evidence>
<reference evidence="9 10" key="1">
    <citation type="submission" date="2020-08" db="EMBL/GenBank/DDBJ databases">
        <title>Genome public.</title>
        <authorList>
            <person name="Liu C."/>
            <person name="Sun Q."/>
        </authorList>
    </citation>
    <scope>NUCLEOTIDE SEQUENCE [LARGE SCALE GENOMIC DNA]</scope>
    <source>
        <strain evidence="9 10">NSJ-43</strain>
    </source>
</reference>
<evidence type="ECO:0000256" key="5">
    <source>
        <dbReference type="SAM" id="MobiDB-lite"/>
    </source>
</evidence>
<dbReference type="PROSITE" id="PS50885">
    <property type="entry name" value="HAMP"/>
    <property type="match status" value="1"/>
</dbReference>
<feature type="region of interest" description="Disordered" evidence="5">
    <location>
        <begin position="1"/>
        <end position="81"/>
    </location>
</feature>
<dbReference type="Pfam" id="PF00672">
    <property type="entry name" value="HAMP"/>
    <property type="match status" value="1"/>
</dbReference>
<keyword evidence="10" id="KW-1185">Reference proteome</keyword>
<dbReference type="Gene3D" id="1.10.287.950">
    <property type="entry name" value="Methyl-accepting chemotaxis protein"/>
    <property type="match status" value="1"/>
</dbReference>
<keyword evidence="6" id="KW-1133">Transmembrane helix</keyword>
<feature type="region of interest" description="Disordered" evidence="5">
    <location>
        <begin position="109"/>
        <end position="143"/>
    </location>
</feature>
<sequence>MGDFEEKNQESENLITDVSSEETANENYNNDIDVIDAETAVEQYDESGNDVNVSDDVISEDVQSDESESSQSSEPEDNIDDDILQDDLTEDSSNDLTADSNDVMQDLFAENDLQSEEDNKTSGGRKKKRKNKNNKKAKTESKKTEDLMKNLGKFKLSAGFKNGISIKFKLISAFIIPVLLIVLLGVVSYETAANAIKSSFMETSVSTIQKTADYYTLMFSNIKALANDFANNADVRSYYSGSLASDPLNEKNVYDNLNTNLSSTALGNKAVKAVYVIGKNGKNIFTSATSMDPTGEYNSVKAASEGQTIDKNKSAWFTSRDYIDQKGAKDYSVSFGRQLSGNSGKGVGYIFYDLKTDYVSDTLKDIDLGKNSMVLLIAPDGGEIGATDNADSNAKYISDKEFYETAVNGEEKSGSKFVKYNGKRQLFVYSVTDDGFMVCAMIPQSTILAQANTIKYVSVGVVIASIIIAIIIAGFLSTNIIKAIKHIMDRLEKAAAGDLTINVDVKGHDEFAILGKSTNGMISNVKSLIEQTKNISGMVDNSVETVAQNAQQLLDDTQKITVAIQEIEHGVVQQAEDSEDCLRQMDNLSDKINLVSDNSDKIARIADDTSKIVESGMTSIQELKGNAESTVQITNQVIEEITKLKDSSKSIAHIIGAINEIAEQTNLLSLNASIEAARAGEAGRGFAVVADEIRKLAEQSVDSVNEIRKIVDDINAKTNDTVNIAKKAEDVVEIQGESLQNAEHVFDKIQEQFTELISNLDEITNGIDTIADAKAQTIDAIQSISAVSQETAAASEEVTETANRQLQQVEALNEAAQNLNQNSSALANAIDLFKI</sequence>
<feature type="transmembrane region" description="Helical" evidence="6">
    <location>
        <begin position="170"/>
        <end position="189"/>
    </location>
</feature>
<evidence type="ECO:0000256" key="4">
    <source>
        <dbReference type="SAM" id="Coils"/>
    </source>
</evidence>
<evidence type="ECO:0000259" key="7">
    <source>
        <dbReference type="PROSITE" id="PS50111"/>
    </source>
</evidence>
<dbReference type="PANTHER" id="PTHR32089:SF112">
    <property type="entry name" value="LYSOZYME-LIKE PROTEIN-RELATED"/>
    <property type="match status" value="1"/>
</dbReference>
<dbReference type="SMART" id="SM00304">
    <property type="entry name" value="HAMP"/>
    <property type="match status" value="1"/>
</dbReference>